<dbReference type="PANTHER" id="PTHR43065:SF42">
    <property type="entry name" value="TWO-COMPONENT SENSOR PPRA"/>
    <property type="match status" value="1"/>
</dbReference>
<dbReference type="Pfam" id="PF00512">
    <property type="entry name" value="HisKA"/>
    <property type="match status" value="1"/>
</dbReference>
<keyword evidence="4" id="KW-0812">Transmembrane</keyword>
<feature type="transmembrane region" description="Helical" evidence="4">
    <location>
        <begin position="311"/>
        <end position="330"/>
    </location>
</feature>
<dbReference type="InterPro" id="IPR011622">
    <property type="entry name" value="7TMR_DISM_rcpt_extracell_dom2"/>
</dbReference>
<dbReference type="PRINTS" id="PR00344">
    <property type="entry name" value="BCTRLSENSOR"/>
</dbReference>
<dbReference type="InterPro" id="IPR004358">
    <property type="entry name" value="Sig_transdc_His_kin-like_C"/>
</dbReference>
<proteinExistence type="predicted"/>
<dbReference type="AlphaFoldDB" id="A0A2K8Z198"/>
<dbReference type="GO" id="GO:0000155">
    <property type="term" value="F:phosphorelay sensor kinase activity"/>
    <property type="evidence" value="ECO:0007669"/>
    <property type="project" value="InterPro"/>
</dbReference>
<keyword evidence="4" id="KW-0472">Membrane</keyword>
<evidence type="ECO:0000256" key="3">
    <source>
        <dbReference type="ARBA" id="ARBA00022553"/>
    </source>
</evidence>
<feature type="transmembrane region" description="Helical" evidence="4">
    <location>
        <begin position="279"/>
        <end position="299"/>
    </location>
</feature>
<dbReference type="CDD" id="cd00082">
    <property type="entry name" value="HisKA"/>
    <property type="match status" value="1"/>
</dbReference>
<evidence type="ECO:0000259" key="5">
    <source>
        <dbReference type="PROSITE" id="PS50109"/>
    </source>
</evidence>
<keyword evidence="3" id="KW-0597">Phosphoprotein</keyword>
<dbReference type="Gene3D" id="1.10.287.130">
    <property type="match status" value="1"/>
</dbReference>
<reference evidence="6 7" key="1">
    <citation type="submission" date="2017-11" db="EMBL/GenBank/DDBJ databases">
        <title>Taxonomic description and genome sequences of Spirosoma HA7 sp. nov., isolated from pollen microhabitat of Corylus avellana.</title>
        <authorList>
            <person name="Ambika Manirajan B."/>
            <person name="Suarez C."/>
            <person name="Ratering S."/>
            <person name="Geissler-Plaum R."/>
            <person name="Cardinale M."/>
            <person name="Sylvia S."/>
        </authorList>
    </citation>
    <scope>NUCLEOTIDE SEQUENCE [LARGE SCALE GENOMIC DNA]</scope>
    <source>
        <strain evidence="6 7">HA7</strain>
    </source>
</reference>
<dbReference type="InterPro" id="IPR005467">
    <property type="entry name" value="His_kinase_dom"/>
</dbReference>
<dbReference type="EC" id="2.7.13.3" evidence="2"/>
<dbReference type="Pfam" id="PF02518">
    <property type="entry name" value="HATPase_c"/>
    <property type="match status" value="1"/>
</dbReference>
<dbReference type="InterPro" id="IPR003594">
    <property type="entry name" value="HATPase_dom"/>
</dbReference>
<dbReference type="PROSITE" id="PS50109">
    <property type="entry name" value="HIS_KIN"/>
    <property type="match status" value="1"/>
</dbReference>
<evidence type="ECO:0000313" key="6">
    <source>
        <dbReference type="EMBL" id="AUD03663.1"/>
    </source>
</evidence>
<evidence type="ECO:0000256" key="1">
    <source>
        <dbReference type="ARBA" id="ARBA00000085"/>
    </source>
</evidence>
<evidence type="ECO:0000256" key="4">
    <source>
        <dbReference type="SAM" id="Phobius"/>
    </source>
</evidence>
<feature type="transmembrane region" description="Helical" evidence="4">
    <location>
        <begin position="184"/>
        <end position="205"/>
    </location>
</feature>
<sequence length="710" mass="80846">MLTTIRLLGFIISYLLCLQGQGQTVFLRDPAHAYDLFKNSSMLEVQPGRVSIDSLLQNRSHYLFTPTQNQKIHPDDYQRAYWFRVDLTNQVSDAFFLHFVYSGTERIDVFEVANNQIVNRQQFGRLVTESRELFRFSKLIYPLHVPKGQTHTLYIYMQGIYTTALYVNARSAINLLGAVHTDDLFYGLYYGLILIIVVYSLLLFVRLGDRDTLLYAIWVLSVGAQLALYRGFTAEFLWANNPIFERYGNLLEGLTGFMHVLFTIYFLRLRQQASYFYRVGLVAIAAYVLGTILFVITAYWGNGTGRTIDVIPLIALAEGVYSIVTAFVIYRQGFKPALFYFVGNLVFFASIFIFLLYAYGKLPYLFWTYNSIHIGSGFEIILFTLALSYKVNLLKEKQDEAIKEQLRLSEDNRQLVETQNQVLEQQVEIRTRELHSQKETLKATLTTLQTTQDQLIQKEKMASLGELTAGIAHEIRNPLNFVNNFSEVSTELVDELKENVLAGHTDELVGIADELSQNLQKITQHGKRAEAILKAMLEHARTTSGERQLTDLNALAKEYLQLAYQNLHTKDSTFQATLQTDLDPKLPPQWVVPQELSRVLINLYNNAFYAVRERQRKAEEGYEPVILLRTSFSNGQAELRICDNGTGIPESIRKKVFQPFFTTKPTGQGTGLGLSLSYDVITKGHGGVMSVESQFGEGSEFLIQLPPFAG</sequence>
<dbReference type="Pfam" id="PF07695">
    <property type="entry name" value="7TMR-DISM_7TM"/>
    <property type="match status" value="1"/>
</dbReference>
<organism evidence="6 7">
    <name type="scientific">Spirosoma pollinicola</name>
    <dbReference type="NCBI Taxonomy" id="2057025"/>
    <lineage>
        <taxon>Bacteria</taxon>
        <taxon>Pseudomonadati</taxon>
        <taxon>Bacteroidota</taxon>
        <taxon>Cytophagia</taxon>
        <taxon>Cytophagales</taxon>
        <taxon>Cytophagaceae</taxon>
        <taxon>Spirosoma</taxon>
    </lineage>
</organism>
<accession>A0A2K8Z198</accession>
<feature type="transmembrane region" description="Helical" evidence="4">
    <location>
        <begin position="212"/>
        <end position="229"/>
    </location>
</feature>
<feature type="domain" description="Histidine kinase" evidence="5">
    <location>
        <begin position="470"/>
        <end position="709"/>
    </location>
</feature>
<dbReference type="RefSeq" id="WP_100989730.1">
    <property type="nucleotide sequence ID" value="NZ_CP025096.1"/>
</dbReference>
<dbReference type="KEGG" id="spir:CWM47_18625"/>
<dbReference type="SUPFAM" id="SSF55874">
    <property type="entry name" value="ATPase domain of HSP90 chaperone/DNA topoisomerase II/histidine kinase"/>
    <property type="match status" value="1"/>
</dbReference>
<gene>
    <name evidence="6" type="ORF">CWM47_18625</name>
</gene>
<dbReference type="SUPFAM" id="SSF47384">
    <property type="entry name" value="Homodimeric domain of signal transducing histidine kinase"/>
    <property type="match status" value="1"/>
</dbReference>
<dbReference type="SMART" id="SM00388">
    <property type="entry name" value="HisKA"/>
    <property type="match status" value="1"/>
</dbReference>
<dbReference type="InterPro" id="IPR011623">
    <property type="entry name" value="7TMR_DISM_rcpt_extracell_dom1"/>
</dbReference>
<dbReference type="OrthoDB" id="9806995at2"/>
<dbReference type="InterPro" id="IPR036890">
    <property type="entry name" value="HATPase_C_sf"/>
</dbReference>
<dbReference type="InterPro" id="IPR036097">
    <property type="entry name" value="HisK_dim/P_sf"/>
</dbReference>
<dbReference type="InterPro" id="IPR003661">
    <property type="entry name" value="HisK_dim/P_dom"/>
</dbReference>
<name>A0A2K8Z198_9BACT</name>
<dbReference type="PANTHER" id="PTHR43065">
    <property type="entry name" value="SENSOR HISTIDINE KINASE"/>
    <property type="match status" value="1"/>
</dbReference>
<keyword evidence="7" id="KW-1185">Reference proteome</keyword>
<dbReference type="Gene3D" id="3.30.565.10">
    <property type="entry name" value="Histidine kinase-like ATPase, C-terminal domain"/>
    <property type="match status" value="1"/>
</dbReference>
<feature type="transmembrane region" description="Helical" evidence="4">
    <location>
        <begin position="249"/>
        <end position="267"/>
    </location>
</feature>
<comment type="catalytic activity">
    <reaction evidence="1">
        <text>ATP + protein L-histidine = ADP + protein N-phospho-L-histidine.</text>
        <dbReference type="EC" id="2.7.13.3"/>
    </reaction>
</comment>
<feature type="transmembrane region" description="Helical" evidence="4">
    <location>
        <begin position="337"/>
        <end position="360"/>
    </location>
</feature>
<evidence type="ECO:0000256" key="2">
    <source>
        <dbReference type="ARBA" id="ARBA00012438"/>
    </source>
</evidence>
<keyword evidence="4" id="KW-1133">Transmembrane helix</keyword>
<dbReference type="EMBL" id="CP025096">
    <property type="protein sequence ID" value="AUD03663.1"/>
    <property type="molecule type" value="Genomic_DNA"/>
</dbReference>
<dbReference type="SMART" id="SM00387">
    <property type="entry name" value="HATPase_c"/>
    <property type="match status" value="1"/>
</dbReference>
<evidence type="ECO:0000313" key="7">
    <source>
        <dbReference type="Proteomes" id="UP000232883"/>
    </source>
</evidence>
<dbReference type="Gene3D" id="2.60.40.2380">
    <property type="match status" value="1"/>
</dbReference>
<dbReference type="Proteomes" id="UP000232883">
    <property type="component" value="Chromosome"/>
</dbReference>
<dbReference type="Pfam" id="PF07696">
    <property type="entry name" value="7TMR-DISMED2"/>
    <property type="match status" value="1"/>
</dbReference>
<protein>
    <recommendedName>
        <fullName evidence="2">histidine kinase</fullName>
        <ecNumber evidence="2">2.7.13.3</ecNumber>
    </recommendedName>
</protein>